<gene>
    <name evidence="1" type="ORF">BN580_02037</name>
</gene>
<dbReference type="STRING" id="1263015.BN580_02037"/>
<sequence length="146" mass="17119">MKPDAALVRSDSRIELETVAAVDSYIARVVYPCYSESYRTLRLGHSFDYPGLHDVGALFDDRRKRLKHLSYRLMEFGLSGVAFNNSFIYSGKVSVFYRHIYFLRMFCRIDFLFINYNPVLPRCQVFFEFFCSVGCKNRVFRSQALS</sequence>
<name>R6TV84_9BACT</name>
<reference evidence="1" key="1">
    <citation type="submission" date="2012-11" db="EMBL/GenBank/DDBJ databases">
        <title>Dependencies among metagenomic species, viruses, plasmids and units of genetic variation.</title>
        <authorList>
            <person name="Nielsen H.B."/>
            <person name="Almeida M."/>
            <person name="Juncker A.S."/>
            <person name="Rasmussen S."/>
            <person name="Li J."/>
            <person name="Sunagawa S."/>
            <person name="Plichta D."/>
            <person name="Gautier L."/>
            <person name="Le Chatelier E."/>
            <person name="Peletier E."/>
            <person name="Bonde I."/>
            <person name="Nielsen T."/>
            <person name="Manichanh C."/>
            <person name="Arumugam M."/>
            <person name="Batto J."/>
            <person name="Santos M.B.Q.D."/>
            <person name="Blom N."/>
            <person name="Borruel N."/>
            <person name="Burgdorf K.S."/>
            <person name="Boumezbeur F."/>
            <person name="Casellas F."/>
            <person name="Dore J."/>
            <person name="Guarner F."/>
            <person name="Hansen T."/>
            <person name="Hildebrand F."/>
            <person name="Kaas R.S."/>
            <person name="Kennedy S."/>
            <person name="Kristiansen K."/>
            <person name="Kultima J.R."/>
            <person name="Leonard P."/>
            <person name="Levenez F."/>
            <person name="Lund O."/>
            <person name="Moumen B."/>
            <person name="Le Paslier D."/>
            <person name="Pons N."/>
            <person name="Pedersen O."/>
            <person name="Prifti E."/>
            <person name="Qin J."/>
            <person name="Raes J."/>
            <person name="Tap J."/>
            <person name="Tims S."/>
            <person name="Ussery D.W."/>
            <person name="Yamada T."/>
            <person name="MetaHit consortium"/>
            <person name="Renault P."/>
            <person name="Sicheritz-Ponten T."/>
            <person name="Bork P."/>
            <person name="Wang J."/>
            <person name="Brunak S."/>
            <person name="Ehrlich S.D."/>
        </authorList>
    </citation>
    <scope>NUCLEOTIDE SEQUENCE [LARGE SCALE GENOMIC DNA]</scope>
</reference>
<organism evidence="1 2">
    <name type="scientific">Candidatus Colimorpha enterica</name>
    <dbReference type="NCBI Taxonomy" id="3083063"/>
    <lineage>
        <taxon>Bacteria</taxon>
        <taxon>Pseudomonadati</taxon>
        <taxon>Bacteroidota</taxon>
        <taxon>Bacteroidia</taxon>
        <taxon>Bacteroidales</taxon>
        <taxon>Candidatus Colimorpha</taxon>
    </lineage>
</organism>
<dbReference type="AlphaFoldDB" id="R6TV84"/>
<protein>
    <submittedName>
        <fullName evidence="1">Uncharacterized protein</fullName>
    </submittedName>
</protein>
<proteinExistence type="predicted"/>
<accession>R6TV84</accession>
<dbReference type="EMBL" id="CBFW010000340">
    <property type="protein sequence ID" value="CDC76070.1"/>
    <property type="molecule type" value="Genomic_DNA"/>
</dbReference>
<evidence type="ECO:0000313" key="2">
    <source>
        <dbReference type="Proteomes" id="UP000017938"/>
    </source>
</evidence>
<comment type="caution">
    <text evidence="1">The sequence shown here is derived from an EMBL/GenBank/DDBJ whole genome shotgun (WGS) entry which is preliminary data.</text>
</comment>
<evidence type="ECO:0000313" key="1">
    <source>
        <dbReference type="EMBL" id="CDC76070.1"/>
    </source>
</evidence>
<dbReference type="Proteomes" id="UP000017938">
    <property type="component" value="Unassembled WGS sequence"/>
</dbReference>